<keyword evidence="4" id="KW-0456">Lyase</keyword>
<keyword evidence="5" id="KW-0704">Schiff base</keyword>
<dbReference type="PANTHER" id="PTHR43699:SF1">
    <property type="entry name" value="3-DEHYDROQUINATE DEHYDRATASE"/>
    <property type="match status" value="1"/>
</dbReference>
<protein>
    <recommendedName>
        <fullName evidence="2">3-dehydroquinate dehydratase</fullName>
        <ecNumber evidence="2">4.2.1.10</ecNumber>
    </recommendedName>
</protein>
<comment type="caution">
    <text evidence="6">The sequence shown here is derived from an EMBL/GenBank/DDBJ whole genome shotgun (WGS) entry which is preliminary data.</text>
</comment>
<evidence type="ECO:0000256" key="5">
    <source>
        <dbReference type="ARBA" id="ARBA00023270"/>
    </source>
</evidence>
<dbReference type="CDD" id="cd00502">
    <property type="entry name" value="DHQase_I"/>
    <property type="match status" value="1"/>
</dbReference>
<evidence type="ECO:0000256" key="3">
    <source>
        <dbReference type="ARBA" id="ARBA00023141"/>
    </source>
</evidence>
<comment type="catalytic activity">
    <reaction evidence="1">
        <text>3-dehydroquinate = 3-dehydroshikimate + H2O</text>
        <dbReference type="Rhea" id="RHEA:21096"/>
        <dbReference type="ChEBI" id="CHEBI:15377"/>
        <dbReference type="ChEBI" id="CHEBI:16630"/>
        <dbReference type="ChEBI" id="CHEBI:32364"/>
        <dbReference type="EC" id="4.2.1.10"/>
    </reaction>
</comment>
<keyword evidence="7" id="KW-1185">Reference proteome</keyword>
<proteinExistence type="predicted"/>
<dbReference type="Proteomes" id="UP000050920">
    <property type="component" value="Unassembled WGS sequence"/>
</dbReference>
<dbReference type="Gene3D" id="3.20.20.70">
    <property type="entry name" value="Aldolase class I"/>
    <property type="match status" value="1"/>
</dbReference>
<evidence type="ECO:0000256" key="2">
    <source>
        <dbReference type="ARBA" id="ARBA00012060"/>
    </source>
</evidence>
<sequence length="251" mass="26198">MILKSVTIGTVTLAAGVPKIGVTLAGAKQSTLLGAAAQVLTSAAQIVEWRLDDYEELDNRAALVNTATQLQQILGTIPVIATLSATATDAATYYDTYRTLVNNRAAAAVDIDLAMTNQDDFVPLTKQMRAQGIKLILSATYQAQVPTLAELEQTYQTLAAAGGDVARIKVVARQPQDVLTLMAATAQARANLTLPLIATTLGTLGRYNSVCGQLIGSAVTFGRVGRVGGTGQLPVSQLKQTLQTLATAEGA</sequence>
<dbReference type="GO" id="GO:0046279">
    <property type="term" value="P:3,4-dihydroxybenzoate biosynthetic process"/>
    <property type="evidence" value="ECO:0007669"/>
    <property type="project" value="TreeGrafter"/>
</dbReference>
<reference evidence="6 7" key="1">
    <citation type="journal article" date="2015" name="Genome Announc.">
        <title>Expanding the biotechnology potential of lactobacilli through comparative genomics of 213 strains and associated genera.</title>
        <authorList>
            <person name="Sun Z."/>
            <person name="Harris H.M."/>
            <person name="McCann A."/>
            <person name="Guo C."/>
            <person name="Argimon S."/>
            <person name="Zhang W."/>
            <person name="Yang X."/>
            <person name="Jeffery I.B."/>
            <person name="Cooney J.C."/>
            <person name="Kagawa T.F."/>
            <person name="Liu W."/>
            <person name="Song Y."/>
            <person name="Salvetti E."/>
            <person name="Wrobel A."/>
            <person name="Rasinkangas P."/>
            <person name="Parkhill J."/>
            <person name="Rea M.C."/>
            <person name="O'Sullivan O."/>
            <person name="Ritari J."/>
            <person name="Douillard F.P."/>
            <person name="Paul Ross R."/>
            <person name="Yang R."/>
            <person name="Briner A.E."/>
            <person name="Felis G.E."/>
            <person name="de Vos W.M."/>
            <person name="Barrangou R."/>
            <person name="Klaenhammer T.R."/>
            <person name="Caufield P.W."/>
            <person name="Cui Y."/>
            <person name="Zhang H."/>
            <person name="O'Toole P.W."/>
        </authorList>
    </citation>
    <scope>NUCLEOTIDE SEQUENCE [LARGE SCALE GENOMIC DNA]</scope>
    <source>
        <strain evidence="6 7">DSM 21115</strain>
    </source>
</reference>
<organism evidence="6 7">
    <name type="scientific">Lactiplantibacillus fabifermentans DSM 21115</name>
    <dbReference type="NCBI Taxonomy" id="1413187"/>
    <lineage>
        <taxon>Bacteria</taxon>
        <taxon>Bacillati</taxon>
        <taxon>Bacillota</taxon>
        <taxon>Bacilli</taxon>
        <taxon>Lactobacillales</taxon>
        <taxon>Lactobacillaceae</taxon>
        <taxon>Lactiplantibacillus</taxon>
    </lineage>
</organism>
<evidence type="ECO:0000313" key="7">
    <source>
        <dbReference type="Proteomes" id="UP000050920"/>
    </source>
</evidence>
<dbReference type="AlphaFoldDB" id="A0A0R2NMU0"/>
<name>A0A0R2NMU0_9LACO</name>
<dbReference type="InterPro" id="IPR013785">
    <property type="entry name" value="Aldolase_TIM"/>
</dbReference>
<dbReference type="InterPro" id="IPR050146">
    <property type="entry name" value="Type-I_3-dehydroquinase"/>
</dbReference>
<dbReference type="RefSeq" id="WP_235810655.1">
    <property type="nucleotide sequence ID" value="NZ_AYGX02000090.1"/>
</dbReference>
<dbReference type="InterPro" id="IPR001381">
    <property type="entry name" value="DHquinase_I"/>
</dbReference>
<dbReference type="EC" id="4.2.1.10" evidence="2"/>
<dbReference type="Pfam" id="PF01487">
    <property type="entry name" value="DHquinase_I"/>
    <property type="match status" value="1"/>
</dbReference>
<evidence type="ECO:0000313" key="6">
    <source>
        <dbReference type="EMBL" id="KRO27064.1"/>
    </source>
</evidence>
<keyword evidence="3" id="KW-0057">Aromatic amino acid biosynthesis</keyword>
<dbReference type="GO" id="GO:0003855">
    <property type="term" value="F:3-dehydroquinate dehydratase activity"/>
    <property type="evidence" value="ECO:0007669"/>
    <property type="project" value="UniProtKB-EC"/>
</dbReference>
<dbReference type="GO" id="GO:0009073">
    <property type="term" value="P:aromatic amino acid family biosynthetic process"/>
    <property type="evidence" value="ECO:0007669"/>
    <property type="project" value="UniProtKB-KW"/>
</dbReference>
<dbReference type="SUPFAM" id="SSF51569">
    <property type="entry name" value="Aldolase"/>
    <property type="match status" value="1"/>
</dbReference>
<dbReference type="EMBL" id="AYGX02000090">
    <property type="protein sequence ID" value="KRO27064.1"/>
    <property type="molecule type" value="Genomic_DNA"/>
</dbReference>
<evidence type="ECO:0000256" key="4">
    <source>
        <dbReference type="ARBA" id="ARBA00023239"/>
    </source>
</evidence>
<gene>
    <name evidence="6" type="ORF">DY78_GL000353</name>
</gene>
<accession>A0A0R2NMU0</accession>
<dbReference type="PANTHER" id="PTHR43699">
    <property type="entry name" value="3-DEHYDROQUINATE DEHYDRATASE"/>
    <property type="match status" value="1"/>
</dbReference>
<keyword evidence="3" id="KW-0028">Amino-acid biosynthesis</keyword>
<evidence type="ECO:0000256" key="1">
    <source>
        <dbReference type="ARBA" id="ARBA00001864"/>
    </source>
</evidence>